<evidence type="ECO:0000313" key="1">
    <source>
        <dbReference type="EMBL" id="KAJ2997141.1"/>
    </source>
</evidence>
<keyword evidence="2" id="KW-1185">Reference proteome</keyword>
<reference evidence="1" key="1">
    <citation type="submission" date="2022-10" db="EMBL/GenBank/DDBJ databases">
        <title>Genome Sequence of Xylaria curta.</title>
        <authorList>
            <person name="Buettner E."/>
        </authorList>
    </citation>
    <scope>NUCLEOTIDE SEQUENCE</scope>
    <source>
        <strain evidence="1">Babe10</strain>
    </source>
</reference>
<comment type="caution">
    <text evidence="1">The sequence shown here is derived from an EMBL/GenBank/DDBJ whole genome shotgun (WGS) entry which is preliminary data.</text>
</comment>
<organism evidence="1 2">
    <name type="scientific">Xylaria curta</name>
    <dbReference type="NCBI Taxonomy" id="42375"/>
    <lineage>
        <taxon>Eukaryota</taxon>
        <taxon>Fungi</taxon>
        <taxon>Dikarya</taxon>
        <taxon>Ascomycota</taxon>
        <taxon>Pezizomycotina</taxon>
        <taxon>Sordariomycetes</taxon>
        <taxon>Xylariomycetidae</taxon>
        <taxon>Xylariales</taxon>
        <taxon>Xylariaceae</taxon>
        <taxon>Xylaria</taxon>
    </lineage>
</organism>
<protein>
    <submittedName>
        <fullName evidence="1">Uncharacterized protein</fullName>
    </submittedName>
</protein>
<dbReference type="EMBL" id="JAPDGR010000068">
    <property type="protein sequence ID" value="KAJ2997141.1"/>
    <property type="molecule type" value="Genomic_DNA"/>
</dbReference>
<accession>A0ACC1PN67</accession>
<evidence type="ECO:0000313" key="2">
    <source>
        <dbReference type="Proteomes" id="UP001143856"/>
    </source>
</evidence>
<sequence length="196" mass="19451">MALKRVALLALASSILAQEDPNGSGSPDLTTIAFSVTDVESPTSTMFAQDMDGSNLPDLTTIASDITDIESPISATYPPTTVAYAASGVQAGSGANSTYGLYTPTGKYKYSNRTMTATVTSSGTAGSTLAMKKSSPPAKTASVTSTNIGGVDAGGMSTPQASAIATGQPLSGNGAVNGVSTGLLLSSIALATLLQT</sequence>
<proteinExistence type="predicted"/>
<dbReference type="Proteomes" id="UP001143856">
    <property type="component" value="Unassembled WGS sequence"/>
</dbReference>
<gene>
    <name evidence="1" type="ORF">NUW58_g751</name>
</gene>
<name>A0ACC1PN67_9PEZI</name>